<protein>
    <submittedName>
        <fullName evidence="1">Uncharacterized protein</fullName>
    </submittedName>
</protein>
<dbReference type="EMBL" id="HBEK01003341">
    <property type="protein sequence ID" value="CAD8391854.1"/>
    <property type="molecule type" value="Transcribed_RNA"/>
</dbReference>
<dbReference type="EMBL" id="HBEK01003340">
    <property type="protein sequence ID" value="CAD8391853.1"/>
    <property type="molecule type" value="Transcribed_RNA"/>
</dbReference>
<gene>
    <name evidence="1" type="ORF">RMAR0315_LOCUS1828</name>
    <name evidence="2" type="ORF">RMAR0315_LOCUS1829</name>
</gene>
<sequence length="136" mass="15474">MLLGGVLGGREHSAFKVREPSSAAEGRKSRWVMMIFKRRSEVLYTTATKRPALEVELSASTAKRGITRDVELWLTLHSHVDKKIAARWMACSLEHGLLVARLPREKHYGPEDAEDWILSFLRAECTRICQILSRSI</sequence>
<proteinExistence type="predicted"/>
<evidence type="ECO:0000313" key="2">
    <source>
        <dbReference type="EMBL" id="CAD8391854.1"/>
    </source>
</evidence>
<evidence type="ECO:0000313" key="1">
    <source>
        <dbReference type="EMBL" id="CAD8391853.1"/>
    </source>
</evidence>
<reference evidence="1" key="1">
    <citation type="submission" date="2021-01" db="EMBL/GenBank/DDBJ databases">
        <authorList>
            <person name="Corre E."/>
            <person name="Pelletier E."/>
            <person name="Niang G."/>
            <person name="Scheremetjew M."/>
            <person name="Finn R."/>
            <person name="Kale V."/>
            <person name="Holt S."/>
            <person name="Cochrane G."/>
            <person name="Meng A."/>
            <person name="Brown T."/>
            <person name="Cohen L."/>
        </authorList>
    </citation>
    <scope>NUCLEOTIDE SEQUENCE</scope>
    <source>
        <strain evidence="1">UTEX LB 2760</strain>
    </source>
</reference>
<accession>A0A6T6KMQ2</accession>
<dbReference type="AlphaFoldDB" id="A0A6T6KMQ2"/>
<organism evidence="1">
    <name type="scientific">Rhodosorus marinus</name>
    <dbReference type="NCBI Taxonomy" id="101924"/>
    <lineage>
        <taxon>Eukaryota</taxon>
        <taxon>Rhodophyta</taxon>
        <taxon>Stylonematophyceae</taxon>
        <taxon>Stylonematales</taxon>
        <taxon>Stylonemataceae</taxon>
        <taxon>Rhodosorus</taxon>
    </lineage>
</organism>
<name>A0A6T6KMQ2_9RHOD</name>